<organism>
    <name type="scientific">Branchiostoma floridae</name>
    <name type="common">Florida lancelet</name>
    <name type="synonym">Amphioxus</name>
    <dbReference type="NCBI Taxonomy" id="7739"/>
    <lineage>
        <taxon>Eukaryota</taxon>
        <taxon>Metazoa</taxon>
        <taxon>Chordata</taxon>
        <taxon>Cephalochordata</taxon>
        <taxon>Leptocardii</taxon>
        <taxon>Amphioxiformes</taxon>
        <taxon>Branchiostomatidae</taxon>
        <taxon>Branchiostoma</taxon>
    </lineage>
</organism>
<dbReference type="InterPro" id="IPR032675">
    <property type="entry name" value="LRR_dom_sf"/>
</dbReference>
<reference evidence="5" key="1">
    <citation type="journal article" date="2008" name="Nature">
        <title>The amphioxus genome and the evolution of the chordate karyotype.</title>
        <authorList>
            <consortium name="US DOE Joint Genome Institute (JGI-PGF)"/>
            <person name="Putnam N.H."/>
            <person name="Butts T."/>
            <person name="Ferrier D.E.K."/>
            <person name="Furlong R.F."/>
            <person name="Hellsten U."/>
            <person name="Kawashima T."/>
            <person name="Robinson-Rechavi M."/>
            <person name="Shoguchi E."/>
            <person name="Terry A."/>
            <person name="Yu J.-K."/>
            <person name="Benito-Gutierrez E.L."/>
            <person name="Dubchak I."/>
            <person name="Garcia-Fernandez J."/>
            <person name="Gibson-Brown J.J."/>
            <person name="Grigoriev I.V."/>
            <person name="Horton A.C."/>
            <person name="de Jong P.J."/>
            <person name="Jurka J."/>
            <person name="Kapitonov V.V."/>
            <person name="Kohara Y."/>
            <person name="Kuroki Y."/>
            <person name="Lindquist E."/>
            <person name="Lucas S."/>
            <person name="Osoegawa K."/>
            <person name="Pennacchio L.A."/>
            <person name="Salamov A.A."/>
            <person name="Satou Y."/>
            <person name="Sauka-Spengler T."/>
            <person name="Schmutz J."/>
            <person name="Shin-I T."/>
            <person name="Toyoda A."/>
            <person name="Bronner-Fraser M."/>
            <person name="Fujiyama A."/>
            <person name="Holland L.Z."/>
            <person name="Holland P.W.H."/>
            <person name="Satoh N."/>
            <person name="Rokhsar D.S."/>
        </authorList>
    </citation>
    <scope>NUCLEOTIDE SEQUENCE [LARGE SCALE GENOMIC DNA]</scope>
    <source>
        <strain evidence="5">S238N-H82</strain>
        <tissue evidence="5">Testes</tissue>
    </source>
</reference>
<evidence type="ECO:0000256" key="1">
    <source>
        <dbReference type="ARBA" id="ARBA00022614"/>
    </source>
</evidence>
<dbReference type="eggNOG" id="KOG0619">
    <property type="taxonomic scope" value="Eukaryota"/>
</dbReference>
<feature type="chain" id="PRO_5002934268" description="VWFA domain-containing protein" evidence="4">
    <location>
        <begin position="17"/>
        <end position="999"/>
    </location>
</feature>
<dbReference type="SUPFAM" id="SSF52058">
    <property type="entry name" value="L domain-like"/>
    <property type="match status" value="1"/>
</dbReference>
<name>C3XSR3_BRAFL</name>
<dbReference type="PANTHER" id="PTHR24366">
    <property type="entry name" value="IG(IMMUNOGLOBULIN) AND LRR(LEUCINE RICH REPEAT) DOMAINS"/>
    <property type="match status" value="1"/>
</dbReference>
<feature type="signal peptide" evidence="4">
    <location>
        <begin position="1"/>
        <end position="16"/>
    </location>
</feature>
<dbReference type="EMBL" id="GG666459">
    <property type="protein sequence ID" value="EEN68984.1"/>
    <property type="molecule type" value="Genomic_DNA"/>
</dbReference>
<dbReference type="Gene3D" id="3.80.10.10">
    <property type="entry name" value="Ribonuclease Inhibitor"/>
    <property type="match status" value="1"/>
</dbReference>
<dbReference type="InParanoid" id="C3XSR3"/>
<keyword evidence="4" id="KW-0732">Signal</keyword>
<proteinExistence type="predicted"/>
<evidence type="ECO:0000256" key="4">
    <source>
        <dbReference type="SAM" id="SignalP"/>
    </source>
</evidence>
<keyword evidence="2" id="KW-0677">Repeat</keyword>
<evidence type="ECO:0000313" key="5">
    <source>
        <dbReference type="EMBL" id="EEN68984.1"/>
    </source>
</evidence>
<gene>
    <name evidence="5" type="ORF">BRAFLDRAFT_74759</name>
</gene>
<evidence type="ECO:0000256" key="2">
    <source>
        <dbReference type="ARBA" id="ARBA00022737"/>
    </source>
</evidence>
<dbReference type="PROSITE" id="PS51450">
    <property type="entry name" value="LRR"/>
    <property type="match status" value="1"/>
</dbReference>
<evidence type="ECO:0008006" key="6">
    <source>
        <dbReference type="Google" id="ProtNLM"/>
    </source>
</evidence>
<feature type="region of interest" description="Disordered" evidence="3">
    <location>
        <begin position="696"/>
        <end position="718"/>
    </location>
</feature>
<dbReference type="AlphaFoldDB" id="C3XSR3"/>
<evidence type="ECO:0000256" key="3">
    <source>
        <dbReference type="SAM" id="MobiDB-lite"/>
    </source>
</evidence>
<dbReference type="InterPro" id="IPR001611">
    <property type="entry name" value="Leu-rich_rpt"/>
</dbReference>
<dbReference type="InterPro" id="IPR003591">
    <property type="entry name" value="Leu-rich_rpt_typical-subtyp"/>
</dbReference>
<protein>
    <recommendedName>
        <fullName evidence="6">VWFA domain-containing protein</fullName>
    </recommendedName>
</protein>
<keyword evidence="1" id="KW-0433">Leucine-rich repeat</keyword>
<dbReference type="FunFam" id="3.80.10.10:FF:001023">
    <property type="entry name" value="Uncharacterized protein"/>
    <property type="match status" value="1"/>
</dbReference>
<accession>C3XSR3</accession>
<sequence length="999" mass="109821">MLLLLLLAAACIATNGQNVTLCERGSWQECEPNSDKPGVFRLRTYGTFTCVMCAVLSRGDTPTRPFQYIAKVDDVAIRGYPFHVLSAMKLAQLEHSKFHRSLALIDAKITDVENNTFAGFSRLSILSLDSNRLTHVKQVWFTGLERLMALVLSNNNIKQIEPGSFMHFTYLIGLDLENNLLQVVDPSWIFGLHGSFLLDLSSNAINSISPASFQDLLINWLDLSGNDLSCLDGEVLERQTSLMNLHVSSCMLSSVHDAKPHSMIWSLHRLASYLRGTATMVVEVPKFLFCARYTEYDLSFGWMFDTSEVRGHIQVGGVNPGMSCGELDNYLSTISIQAPVVVLATDGSLEDETVSNRLEQCRQVWEYDGGITVGLTGNIIFQLVSLATGHTAFEGAAMSFVQTKDADTFTTTEYSDLTNATHDNTKNITCILLTKGEHTELFFTVPPAHTHTTATTYRTATTYSTDTTDHSSRQTHYSEIAEMDFTSSRPGDISTLQMSTTPGLEVSLTTDHILISVVVSAVASVVVASLVVLVWKLRSTRLNAEDGSVSDDAHIWIIPPGVAFPGLMRSASLPACSGNTESDDIASCRSLPAVLHSVEPTYSEIPDDIATAQRPLPGLPHTYWEIPDNISGVVRSASLPACTLGRMPDDGASCSSLPAVLQPIDPNYSEIPDDIAVAQRPLPTLPRTSWEISDHGAAAQLPMPVSRHTYSEIPDDEDSGPMPFYDNASEFSLHVVTNRRQNRRAFRNCTTASSRQRPGRSIAAYGLNDDTKTQSNNIYRNAPEVQGIKARRRLRTALVSQATDQGLRTYVNVTDAILSSGQNVTEAHIAFLTFPNAYLPWEITGEDTRITPRRASLPLVTLPNTYWPWDIPGDGTGMRPRGASLPLVTLPNTYWPWEIPAEGTSNTPRRAPLPFTLPNIYCTMGTQGEGTRDTPRRASLPLVTLPNTYWPWEIPGDGTGMRPRGSSLPLVTLPNTYWPWQIPAEGTGNTTRRASLPFT</sequence>
<dbReference type="Pfam" id="PF13855">
    <property type="entry name" value="LRR_8"/>
    <property type="match status" value="1"/>
</dbReference>
<dbReference type="SMART" id="SM00369">
    <property type="entry name" value="LRR_TYP"/>
    <property type="match status" value="3"/>
</dbReference>